<evidence type="ECO:0000259" key="10">
    <source>
        <dbReference type="Pfam" id="PF08245"/>
    </source>
</evidence>
<dbReference type="SUPFAM" id="SSF53623">
    <property type="entry name" value="MurD-like peptide ligases, catalytic domain"/>
    <property type="match status" value="1"/>
</dbReference>
<dbReference type="Proteomes" id="UP001500936">
    <property type="component" value="Unassembled WGS sequence"/>
</dbReference>
<keyword evidence="7 8" id="KW-0131">Cell cycle</keyword>
<comment type="function">
    <text evidence="7 8">Cell wall formation. Catalyzes the addition of glutamate to the nucleotide precursor UDP-N-acetylmuramoyl-L-alanine (UMA).</text>
</comment>
<evidence type="ECO:0000313" key="12">
    <source>
        <dbReference type="Proteomes" id="UP001500936"/>
    </source>
</evidence>
<evidence type="ECO:0000256" key="5">
    <source>
        <dbReference type="ARBA" id="ARBA00022741"/>
    </source>
</evidence>
<organism evidence="11 12">
    <name type="scientific">Nibrella viscosa</name>
    <dbReference type="NCBI Taxonomy" id="1084524"/>
    <lineage>
        <taxon>Bacteria</taxon>
        <taxon>Pseudomonadati</taxon>
        <taxon>Bacteroidota</taxon>
        <taxon>Cytophagia</taxon>
        <taxon>Cytophagales</taxon>
        <taxon>Spirosomataceae</taxon>
        <taxon>Nibrella</taxon>
    </lineage>
</organism>
<keyword evidence="4 7" id="KW-0436">Ligase</keyword>
<accession>A0ABP8KIL0</accession>
<comment type="similarity">
    <text evidence="7">Belongs to the MurCDEF family.</text>
</comment>
<protein>
    <recommendedName>
        <fullName evidence="7 8">UDP-N-acetylmuramoylalanine--D-glutamate ligase</fullName>
        <ecNumber evidence="7 8">6.3.2.9</ecNumber>
    </recommendedName>
    <alternativeName>
        <fullName evidence="7">D-glutamic acid-adding enzyme</fullName>
    </alternativeName>
    <alternativeName>
        <fullName evidence="7">UDP-N-acetylmuramoyl-L-alanyl-D-glutamate synthetase</fullName>
    </alternativeName>
</protein>
<evidence type="ECO:0000256" key="4">
    <source>
        <dbReference type="ARBA" id="ARBA00022598"/>
    </source>
</evidence>
<comment type="subcellular location">
    <subcellularLocation>
        <location evidence="1 7 8">Cytoplasm</location>
    </subcellularLocation>
</comment>
<keyword evidence="7 8" id="KW-0133">Cell shape</keyword>
<dbReference type="Pfam" id="PF02875">
    <property type="entry name" value="Mur_ligase_C"/>
    <property type="match status" value="1"/>
</dbReference>
<dbReference type="Gene3D" id="3.90.190.20">
    <property type="entry name" value="Mur ligase, C-terminal domain"/>
    <property type="match status" value="1"/>
</dbReference>
<sequence>MSKLNPDGMAAQKLVVLGGGESGVGAALLGQAKGFDVFVSDKGPLLDNYRAVLRDAGIPFEEGHHTEARILQADEVVKSPGIPEKVPLVQQLKAKGIPVISEIELAARYTRAKLIGITGSNGKTTTTLLIYHLLKTAGLNVGLAGNIGDSFARQVIDDTFDYYVLELSSFQLDDMYQTRLHTAILLNITPDHLDRYEYNFQHYVNSKFRILQNMQPQDNFIYFRENPAIADELAKRSPDVNRLPVSLEQAVNPGGYLQNGRLIAGYGEQAFNLDMAELPLKGPHNAINMLSAILAAQSVGVNSEAIAEGLGTFKNAAHRLEPTGTVNGVQFINDSKATNVDSVFYALASMEVPTIWIAGGLDKGNDYSQLDRLVRQKVKALICLGKDNRKLTEYFTGIVPLVYETQDMKDAVAKGLAWAQPGDVVLLSPACASFDLFRNYEDRGNQFKEAVQRLVDSR</sequence>
<dbReference type="SUPFAM" id="SSF53244">
    <property type="entry name" value="MurD-like peptide ligases, peptide-binding domain"/>
    <property type="match status" value="1"/>
</dbReference>
<keyword evidence="7 8" id="KW-0961">Cell wall biogenesis/degradation</keyword>
<dbReference type="SUPFAM" id="SSF51984">
    <property type="entry name" value="MurCD N-terminal domain"/>
    <property type="match status" value="1"/>
</dbReference>
<comment type="catalytic activity">
    <reaction evidence="7 8">
        <text>UDP-N-acetyl-alpha-D-muramoyl-L-alanine + D-glutamate + ATP = UDP-N-acetyl-alpha-D-muramoyl-L-alanyl-D-glutamate + ADP + phosphate + H(+)</text>
        <dbReference type="Rhea" id="RHEA:16429"/>
        <dbReference type="ChEBI" id="CHEBI:15378"/>
        <dbReference type="ChEBI" id="CHEBI:29986"/>
        <dbReference type="ChEBI" id="CHEBI:30616"/>
        <dbReference type="ChEBI" id="CHEBI:43474"/>
        <dbReference type="ChEBI" id="CHEBI:83898"/>
        <dbReference type="ChEBI" id="CHEBI:83900"/>
        <dbReference type="ChEBI" id="CHEBI:456216"/>
        <dbReference type="EC" id="6.3.2.9"/>
    </reaction>
</comment>
<evidence type="ECO:0000259" key="9">
    <source>
        <dbReference type="Pfam" id="PF02875"/>
    </source>
</evidence>
<comment type="caution">
    <text evidence="11">The sequence shown here is derived from an EMBL/GenBank/DDBJ whole genome shotgun (WGS) entry which is preliminary data.</text>
</comment>
<feature type="binding site" evidence="7">
    <location>
        <begin position="119"/>
        <end position="125"/>
    </location>
    <ligand>
        <name>ATP</name>
        <dbReference type="ChEBI" id="CHEBI:30616"/>
    </ligand>
</feature>
<dbReference type="Pfam" id="PF21799">
    <property type="entry name" value="MurD-like_N"/>
    <property type="match status" value="1"/>
</dbReference>
<dbReference type="InterPro" id="IPR036565">
    <property type="entry name" value="Mur-like_cat_sf"/>
</dbReference>
<keyword evidence="6 7" id="KW-0067">ATP-binding</keyword>
<evidence type="ECO:0000313" key="11">
    <source>
        <dbReference type="EMBL" id="GAA4408065.1"/>
    </source>
</evidence>
<keyword evidence="3 7" id="KW-0963">Cytoplasm</keyword>
<evidence type="ECO:0000256" key="7">
    <source>
        <dbReference type="HAMAP-Rule" id="MF_00639"/>
    </source>
</evidence>
<dbReference type="InterPro" id="IPR004101">
    <property type="entry name" value="Mur_ligase_C"/>
</dbReference>
<name>A0ABP8KIL0_9BACT</name>
<reference evidence="12" key="1">
    <citation type="journal article" date="2019" name="Int. J. Syst. Evol. Microbiol.">
        <title>The Global Catalogue of Microorganisms (GCM) 10K type strain sequencing project: providing services to taxonomists for standard genome sequencing and annotation.</title>
        <authorList>
            <consortium name="The Broad Institute Genomics Platform"/>
            <consortium name="The Broad Institute Genome Sequencing Center for Infectious Disease"/>
            <person name="Wu L."/>
            <person name="Ma J."/>
        </authorList>
    </citation>
    <scope>NUCLEOTIDE SEQUENCE [LARGE SCALE GENOMIC DNA]</scope>
    <source>
        <strain evidence="12">JCM 17925</strain>
    </source>
</reference>
<dbReference type="Pfam" id="PF08245">
    <property type="entry name" value="Mur_ligase_M"/>
    <property type="match status" value="1"/>
</dbReference>
<evidence type="ECO:0000256" key="3">
    <source>
        <dbReference type="ARBA" id="ARBA00022490"/>
    </source>
</evidence>
<proteinExistence type="inferred from homology"/>
<dbReference type="GO" id="GO:0016874">
    <property type="term" value="F:ligase activity"/>
    <property type="evidence" value="ECO:0007669"/>
    <property type="project" value="UniProtKB-KW"/>
</dbReference>
<feature type="domain" description="Mur ligase central" evidence="10">
    <location>
        <begin position="117"/>
        <end position="296"/>
    </location>
</feature>
<comment type="pathway">
    <text evidence="2 7 8">Cell wall biogenesis; peptidoglycan biosynthesis.</text>
</comment>
<dbReference type="EC" id="6.3.2.9" evidence="7 8"/>
<evidence type="ECO:0000256" key="6">
    <source>
        <dbReference type="ARBA" id="ARBA00022840"/>
    </source>
</evidence>
<dbReference type="HAMAP" id="MF_00639">
    <property type="entry name" value="MurD"/>
    <property type="match status" value="1"/>
</dbReference>
<dbReference type="NCBIfam" id="TIGR01087">
    <property type="entry name" value="murD"/>
    <property type="match status" value="1"/>
</dbReference>
<keyword evidence="12" id="KW-1185">Reference proteome</keyword>
<keyword evidence="7 8" id="KW-0132">Cell division</keyword>
<evidence type="ECO:0000256" key="8">
    <source>
        <dbReference type="RuleBase" id="RU003664"/>
    </source>
</evidence>
<keyword evidence="5 7" id="KW-0547">Nucleotide-binding</keyword>
<dbReference type="InterPro" id="IPR036615">
    <property type="entry name" value="Mur_ligase_C_dom_sf"/>
</dbReference>
<dbReference type="InterPro" id="IPR005762">
    <property type="entry name" value="MurD"/>
</dbReference>
<evidence type="ECO:0000256" key="1">
    <source>
        <dbReference type="ARBA" id="ARBA00004496"/>
    </source>
</evidence>
<feature type="domain" description="Mur ligase C-terminal" evidence="9">
    <location>
        <begin position="318"/>
        <end position="431"/>
    </location>
</feature>
<keyword evidence="7 8" id="KW-0573">Peptidoglycan synthesis</keyword>
<gene>
    <name evidence="7 11" type="primary">murD</name>
    <name evidence="11" type="ORF">GCM10023187_29420</name>
</gene>
<dbReference type="Gene3D" id="3.40.1190.10">
    <property type="entry name" value="Mur-like, catalytic domain"/>
    <property type="match status" value="1"/>
</dbReference>
<dbReference type="PANTHER" id="PTHR43692:SF1">
    <property type="entry name" value="UDP-N-ACETYLMURAMOYLALANINE--D-GLUTAMATE LIGASE"/>
    <property type="match status" value="1"/>
</dbReference>
<dbReference type="Gene3D" id="3.40.50.720">
    <property type="entry name" value="NAD(P)-binding Rossmann-like Domain"/>
    <property type="match status" value="1"/>
</dbReference>
<evidence type="ECO:0000256" key="2">
    <source>
        <dbReference type="ARBA" id="ARBA00004752"/>
    </source>
</evidence>
<dbReference type="PANTHER" id="PTHR43692">
    <property type="entry name" value="UDP-N-ACETYLMURAMOYLALANINE--D-GLUTAMATE LIGASE"/>
    <property type="match status" value="1"/>
</dbReference>
<dbReference type="InterPro" id="IPR013221">
    <property type="entry name" value="Mur_ligase_cen"/>
</dbReference>
<dbReference type="EMBL" id="BAABHB010000005">
    <property type="protein sequence ID" value="GAA4408065.1"/>
    <property type="molecule type" value="Genomic_DNA"/>
</dbReference>